<dbReference type="GO" id="GO:0015385">
    <property type="term" value="F:sodium:proton antiporter activity"/>
    <property type="evidence" value="ECO:0007669"/>
    <property type="project" value="TreeGrafter"/>
</dbReference>
<feature type="transmembrane region" description="Helical" evidence="2">
    <location>
        <begin position="63"/>
        <end position="82"/>
    </location>
</feature>
<name>A0A7X4GHD7_9SPHN</name>
<accession>A0A7X4GHD7</accession>
<evidence type="ECO:0000256" key="1">
    <source>
        <dbReference type="SAM" id="MobiDB-lite"/>
    </source>
</evidence>
<dbReference type="AlphaFoldDB" id="A0A7X4GHD7"/>
<gene>
    <name evidence="3" type="ORF">GR702_11355</name>
</gene>
<dbReference type="Pfam" id="PF03334">
    <property type="entry name" value="PhaG_MnhG_YufB"/>
    <property type="match status" value="1"/>
</dbReference>
<proteinExistence type="predicted"/>
<comment type="caution">
    <text evidence="3">The sequence shown here is derived from an EMBL/GenBank/DDBJ whole genome shotgun (WGS) entry which is preliminary data.</text>
</comment>
<dbReference type="InterPro" id="IPR005133">
    <property type="entry name" value="PhaG_MnhG_YufB"/>
</dbReference>
<keyword evidence="2" id="KW-0472">Membrane</keyword>
<keyword evidence="2" id="KW-0812">Transmembrane</keyword>
<dbReference type="Proteomes" id="UP000465810">
    <property type="component" value="Unassembled WGS sequence"/>
</dbReference>
<feature type="region of interest" description="Disordered" evidence="1">
    <location>
        <begin position="96"/>
        <end position="116"/>
    </location>
</feature>
<keyword evidence="4" id="KW-1185">Reference proteome</keyword>
<dbReference type="EMBL" id="WVTD01000007">
    <property type="protein sequence ID" value="MYL98360.1"/>
    <property type="molecule type" value="Genomic_DNA"/>
</dbReference>
<evidence type="ECO:0000256" key="2">
    <source>
        <dbReference type="SAM" id="Phobius"/>
    </source>
</evidence>
<dbReference type="PANTHER" id="PTHR34703:SF1">
    <property type="entry name" value="ANTIPORTER SUBUNIT MNHG2-RELATED"/>
    <property type="match status" value="1"/>
</dbReference>
<dbReference type="PANTHER" id="PTHR34703">
    <property type="entry name" value="ANTIPORTER SUBUNIT MNHG2-RELATED"/>
    <property type="match status" value="1"/>
</dbReference>
<reference evidence="3 4" key="1">
    <citation type="submission" date="2019-12" db="EMBL/GenBank/DDBJ databases">
        <authorList>
            <person name="Feng G."/>
            <person name="Zhu H."/>
        </authorList>
    </citation>
    <scope>NUCLEOTIDE SEQUENCE [LARGE SCALE GENOMIC DNA]</scope>
    <source>
        <strain evidence="3 4">FGD1</strain>
    </source>
</reference>
<evidence type="ECO:0000313" key="3">
    <source>
        <dbReference type="EMBL" id="MYL98360.1"/>
    </source>
</evidence>
<feature type="transmembrane region" description="Helical" evidence="2">
    <location>
        <begin position="6"/>
        <end position="27"/>
    </location>
</feature>
<evidence type="ECO:0000313" key="4">
    <source>
        <dbReference type="Proteomes" id="UP000465810"/>
    </source>
</evidence>
<dbReference type="NCBIfam" id="TIGR01300">
    <property type="entry name" value="CPA3_mnhG_phaG"/>
    <property type="match status" value="1"/>
</dbReference>
<dbReference type="RefSeq" id="WP_160985998.1">
    <property type="nucleotide sequence ID" value="NZ_WVTD01000007.1"/>
</dbReference>
<organism evidence="3 4">
    <name type="scientific">Novosphingobium silvae</name>
    <dbReference type="NCBI Taxonomy" id="2692619"/>
    <lineage>
        <taxon>Bacteria</taxon>
        <taxon>Pseudomonadati</taxon>
        <taxon>Pseudomonadota</taxon>
        <taxon>Alphaproteobacteria</taxon>
        <taxon>Sphingomonadales</taxon>
        <taxon>Sphingomonadaceae</taxon>
        <taxon>Novosphingobium</taxon>
    </lineage>
</organism>
<sequence>MTVVSNICMILGAGFLLVAAIGLVRLGDPLQRMHSGTKAGTLGTALLLGGVTASDMVEGRASAFLAVLFLLLTLPIGAQLLGRASYLSGTRLKGIEDDPLADHLDRPQPSEEDHQE</sequence>
<keyword evidence="2" id="KW-1133">Transmembrane helix</keyword>
<protein>
    <submittedName>
        <fullName evidence="3">Sodium:proton antiporter</fullName>
    </submittedName>
</protein>